<keyword evidence="1" id="KW-0812">Transmembrane</keyword>
<sequence>MSNKPLKPELKALLIAAVMESVCLGGGVIAWLSTDKIIWLAIGVVAGVGFSLPAVITFVRASKGQK</sequence>
<name>A0ABW2II33_9PROT</name>
<dbReference type="EMBL" id="JBHTBR010000002">
    <property type="protein sequence ID" value="MFC7290465.1"/>
    <property type="molecule type" value="Genomic_DNA"/>
</dbReference>
<protein>
    <submittedName>
        <fullName evidence="2">Uncharacterized protein</fullName>
    </submittedName>
</protein>
<organism evidence="2 3">
    <name type="scientific">Hirschia litorea</name>
    <dbReference type="NCBI Taxonomy" id="1199156"/>
    <lineage>
        <taxon>Bacteria</taxon>
        <taxon>Pseudomonadati</taxon>
        <taxon>Pseudomonadota</taxon>
        <taxon>Alphaproteobacteria</taxon>
        <taxon>Hyphomonadales</taxon>
        <taxon>Hyphomonadaceae</taxon>
        <taxon>Hirschia</taxon>
    </lineage>
</organism>
<evidence type="ECO:0000256" key="1">
    <source>
        <dbReference type="SAM" id="Phobius"/>
    </source>
</evidence>
<proteinExistence type="predicted"/>
<accession>A0ABW2II33</accession>
<keyword evidence="1" id="KW-0472">Membrane</keyword>
<evidence type="ECO:0000313" key="3">
    <source>
        <dbReference type="Proteomes" id="UP001596492"/>
    </source>
</evidence>
<dbReference type="RefSeq" id="WP_382165383.1">
    <property type="nucleotide sequence ID" value="NZ_JBHTBR010000002.1"/>
</dbReference>
<keyword evidence="1" id="KW-1133">Transmembrane helix</keyword>
<evidence type="ECO:0000313" key="2">
    <source>
        <dbReference type="EMBL" id="MFC7290465.1"/>
    </source>
</evidence>
<feature type="transmembrane region" description="Helical" evidence="1">
    <location>
        <begin position="37"/>
        <end position="59"/>
    </location>
</feature>
<comment type="caution">
    <text evidence="2">The sequence shown here is derived from an EMBL/GenBank/DDBJ whole genome shotgun (WGS) entry which is preliminary data.</text>
</comment>
<keyword evidence="3" id="KW-1185">Reference proteome</keyword>
<reference evidence="3" key="1">
    <citation type="journal article" date="2019" name="Int. J. Syst. Evol. Microbiol.">
        <title>The Global Catalogue of Microorganisms (GCM) 10K type strain sequencing project: providing services to taxonomists for standard genome sequencing and annotation.</title>
        <authorList>
            <consortium name="The Broad Institute Genomics Platform"/>
            <consortium name="The Broad Institute Genome Sequencing Center for Infectious Disease"/>
            <person name="Wu L."/>
            <person name="Ma J."/>
        </authorList>
    </citation>
    <scope>NUCLEOTIDE SEQUENCE [LARGE SCALE GENOMIC DNA]</scope>
    <source>
        <strain evidence="3">CCUG 51308</strain>
    </source>
</reference>
<feature type="transmembrane region" description="Helical" evidence="1">
    <location>
        <begin position="12"/>
        <end position="31"/>
    </location>
</feature>
<gene>
    <name evidence="2" type="ORF">ACFQS8_02460</name>
</gene>
<dbReference type="Proteomes" id="UP001596492">
    <property type="component" value="Unassembled WGS sequence"/>
</dbReference>